<evidence type="ECO:0000256" key="3">
    <source>
        <dbReference type="PROSITE-ProRule" id="PRU01379"/>
    </source>
</evidence>
<dbReference type="PROSITE" id="PS52035">
    <property type="entry name" value="PEPTIDASE_M14"/>
    <property type="match status" value="1"/>
</dbReference>
<keyword evidence="5" id="KW-0121">Carboxypeptidase</keyword>
<dbReference type="EMBL" id="WSQA01000013">
    <property type="protein sequence ID" value="MVZ63506.1"/>
    <property type="molecule type" value="Genomic_DNA"/>
</dbReference>
<comment type="caution">
    <text evidence="5">The sequence shown here is derived from an EMBL/GenBank/DDBJ whole genome shotgun (WGS) entry which is preliminary data.</text>
</comment>
<dbReference type="GO" id="GO:0008270">
    <property type="term" value="F:zinc ion binding"/>
    <property type="evidence" value="ECO:0007669"/>
    <property type="project" value="InterPro"/>
</dbReference>
<keyword evidence="5" id="KW-0378">Hydrolase</keyword>
<keyword evidence="5" id="KW-0645">Protease</keyword>
<evidence type="ECO:0000259" key="4">
    <source>
        <dbReference type="PROSITE" id="PS52035"/>
    </source>
</evidence>
<proteinExistence type="inferred from homology"/>
<keyword evidence="6" id="KW-1185">Reference proteome</keyword>
<gene>
    <name evidence="5" type="ORF">GQF63_15870</name>
</gene>
<comment type="caution">
    <text evidence="3">Lacks conserved residue(s) required for the propagation of feature annotation.</text>
</comment>
<dbReference type="SUPFAM" id="SSF53187">
    <property type="entry name" value="Zn-dependent exopeptidases"/>
    <property type="match status" value="1"/>
</dbReference>
<dbReference type="InterPro" id="IPR029062">
    <property type="entry name" value="Class_I_gatase-like"/>
</dbReference>
<dbReference type="PANTHER" id="PTHR11705">
    <property type="entry name" value="PROTEASE FAMILY M14 CARBOXYPEPTIDASE A,B"/>
    <property type="match status" value="1"/>
</dbReference>
<dbReference type="Gene3D" id="3.40.630.10">
    <property type="entry name" value="Zn peptidases"/>
    <property type="match status" value="1"/>
</dbReference>
<comment type="similarity">
    <text evidence="2 3">Belongs to the peptidase M14 family.</text>
</comment>
<dbReference type="GO" id="GO:0004181">
    <property type="term" value="F:metallocarboxypeptidase activity"/>
    <property type="evidence" value="ECO:0007669"/>
    <property type="project" value="InterPro"/>
</dbReference>
<protein>
    <submittedName>
        <fullName evidence="5">Zinc carboxypeptidase</fullName>
    </submittedName>
</protein>
<dbReference type="OrthoDB" id="9758209at2"/>
<dbReference type="Proteomes" id="UP000435036">
    <property type="component" value="Unassembled WGS sequence"/>
</dbReference>
<comment type="cofactor">
    <cofactor evidence="1">
        <name>Zn(2+)</name>
        <dbReference type="ChEBI" id="CHEBI:29105"/>
    </cofactor>
</comment>
<dbReference type="Pfam" id="PF00246">
    <property type="entry name" value="Peptidase_M14"/>
    <property type="match status" value="1"/>
</dbReference>
<dbReference type="SUPFAM" id="SSF52317">
    <property type="entry name" value="Class I glutamine amidotransferase-like"/>
    <property type="match status" value="1"/>
</dbReference>
<dbReference type="GO" id="GO:0005615">
    <property type="term" value="C:extracellular space"/>
    <property type="evidence" value="ECO:0007669"/>
    <property type="project" value="TreeGrafter"/>
</dbReference>
<dbReference type="SMART" id="SM00631">
    <property type="entry name" value="Zn_pept"/>
    <property type="match status" value="1"/>
</dbReference>
<organism evidence="5 6">
    <name type="scientific">Sphingobacterium humi</name>
    <dbReference type="NCBI Taxonomy" id="1796905"/>
    <lineage>
        <taxon>Bacteria</taxon>
        <taxon>Pseudomonadati</taxon>
        <taxon>Bacteroidota</taxon>
        <taxon>Sphingobacteriia</taxon>
        <taxon>Sphingobacteriales</taxon>
        <taxon>Sphingobacteriaceae</taxon>
        <taxon>Sphingobacterium</taxon>
    </lineage>
</organism>
<dbReference type="CDD" id="cd06238">
    <property type="entry name" value="M14-like"/>
    <property type="match status" value="1"/>
</dbReference>
<dbReference type="AlphaFoldDB" id="A0A6N8L2C6"/>
<dbReference type="GO" id="GO:0006508">
    <property type="term" value="P:proteolysis"/>
    <property type="evidence" value="ECO:0007669"/>
    <property type="project" value="InterPro"/>
</dbReference>
<dbReference type="RefSeq" id="WP_160370216.1">
    <property type="nucleotide sequence ID" value="NZ_WSQA01000013.1"/>
</dbReference>
<feature type="domain" description="Peptidase M14" evidence="4">
    <location>
        <begin position="34"/>
        <end position="352"/>
    </location>
</feature>
<name>A0A6N8L2C6_9SPHI</name>
<evidence type="ECO:0000313" key="5">
    <source>
        <dbReference type="EMBL" id="MVZ63506.1"/>
    </source>
</evidence>
<dbReference type="PANTHER" id="PTHR11705:SF89">
    <property type="entry name" value="PEPTIDASE M14 CARBOXYPEPTIDASE A DOMAIN-CONTAINING PROTEIN"/>
    <property type="match status" value="1"/>
</dbReference>
<sequence length="832" mass="93570">MKNFVLSLLFTGLSLCYAQLKSPADFLGYPIGTKVTPHARILAYYDYLTAERPEQMKMESYGLSVEGRPLRIYYVSSPNHIRNLENIRQNNLRLARAAEGEGQVQSPAIIWISNNVHGNETSSAEASMLTIYELLNPQNSKAKGWLEKSLIIIDPSLNPDGTDRYAHFYNSVAGKNYHPDLYSREHREPWPGGRYNHYYFDLNRDWAWQTQAESIQRAVIYNKWLPHIHVDFHEMGINAPYYFPPAAEPFHEVITSWQREFQTTIGKHNAAYFDSKGWLYFTKERFDLFYPSYGDTYPLYSGAIGMTYEKAGNSSAGLAVYTDSKDTLTLVDRVIQHHASGLNVIEIVSQHADQVVKEFKKFGDDAMAGKLSSYQTYVLKHDAAHESRIRALLHLLDKNNIKYYSGSGSLRGLDYFTKKEQNHSLQAKDVIVPANQAKAALIRVLFEPEAKLSDSITYDITAWALPYVYGIPAIASNSKPGNLQAYQLPKVQQELSKGFGYAVKWDGFAAAQLTAALLSQKVAVKSSEQAFKIGKEEFPKGSLLILREANKRVDLEKILKEQSEKLQVPLHNLTAGIMEGGKDLGSAEVKTLKAPRVLMLAGEGQRATNVGEVWHYFDEQLNYPLILVNPADFSRIKWSEVDVFIMPNGQYPFLKNSSQVAEFTSWLKAGGKVIALESAVSQLAALDWTALKPLKTDSATSKTKPNLLKKYGDREREALEEYTAGAIYRVTFDDSHPLMFGTKDYFTLKQGANLYQYFEAGKGWNIGYIKEGAKTAGFVGHSLAKKMKNGLIFGSESVGQGTIIYLADNVLFRNFWENGKLIMANAVFLTAD</sequence>
<reference evidence="5 6" key="1">
    <citation type="submission" date="2019-12" db="EMBL/GenBank/DDBJ databases">
        <authorList>
            <person name="Dong K."/>
        </authorList>
    </citation>
    <scope>NUCLEOTIDE SEQUENCE [LARGE SCALE GENOMIC DNA]</scope>
    <source>
        <strain evidence="5 6">JCM 31225</strain>
    </source>
</reference>
<evidence type="ECO:0000256" key="2">
    <source>
        <dbReference type="ARBA" id="ARBA00005988"/>
    </source>
</evidence>
<accession>A0A6N8L2C6</accession>
<evidence type="ECO:0000256" key="1">
    <source>
        <dbReference type="ARBA" id="ARBA00001947"/>
    </source>
</evidence>
<dbReference type="InterPro" id="IPR000834">
    <property type="entry name" value="Peptidase_M14"/>
</dbReference>
<evidence type="ECO:0000313" key="6">
    <source>
        <dbReference type="Proteomes" id="UP000435036"/>
    </source>
</evidence>